<reference evidence="2" key="1">
    <citation type="submission" date="2022-12" db="EMBL/GenBank/DDBJ databases">
        <title>Whole genome sequence of Mycolicibacterium iranicum strain SBH312.</title>
        <authorList>
            <person name="Jani J."/>
            <person name="Arifin Mustapha Z."/>
            <person name="Ahmed K."/>
            <person name="Kai Ling C."/>
        </authorList>
    </citation>
    <scope>NUCLEOTIDE SEQUENCE</scope>
    <source>
        <strain evidence="2">SBH312</strain>
    </source>
</reference>
<dbReference type="RefSeq" id="WP_268787776.1">
    <property type="nucleotide sequence ID" value="NZ_JAPQYE010000022.1"/>
</dbReference>
<dbReference type="Proteomes" id="UP001084650">
    <property type="component" value="Unassembled WGS sequence"/>
</dbReference>
<protein>
    <recommendedName>
        <fullName evidence="4">DUF4239 domain-containing protein</fullName>
    </recommendedName>
</protein>
<organism evidence="2 3">
    <name type="scientific">Mycolicibacterium iranicum</name>
    <name type="common">Mycobacterium iranicum</name>
    <dbReference type="NCBI Taxonomy" id="912594"/>
    <lineage>
        <taxon>Bacteria</taxon>
        <taxon>Bacillati</taxon>
        <taxon>Actinomycetota</taxon>
        <taxon>Actinomycetes</taxon>
        <taxon>Mycobacteriales</taxon>
        <taxon>Mycobacteriaceae</taxon>
        <taxon>Mycolicibacterium</taxon>
    </lineage>
</organism>
<sequence length="275" mass="30289">MQILASALPGFRDLRAPLTAGYLWLILLWIWLKPDLAVRPSNGIAAAVYDLGNVVGPIWIGLGVSVAAYLIGSITQLGSEFIRSGYRFAFNRESAPYKFEYSNNQELIRLAESAHPIDKLTREASIKLLRAGLHPEHDAAEIKSIEQNITQRSRMARKGLHAELELPATLLLGNETQLFTEADRLKAESDLRFAVALPLSGIILFLTVSSSLWWMLAFIAIAALIAQGIDRDKEFGSLMESSVIRGTVRSDAVQAFNLWVSNLPPDGEPPKAARP</sequence>
<keyword evidence="1" id="KW-1133">Transmembrane helix</keyword>
<feature type="transmembrane region" description="Helical" evidence="1">
    <location>
        <begin position="212"/>
        <end position="229"/>
    </location>
</feature>
<proteinExistence type="predicted"/>
<keyword evidence="1" id="KW-0472">Membrane</keyword>
<accession>A0ABT4HP68</accession>
<evidence type="ECO:0000313" key="3">
    <source>
        <dbReference type="Proteomes" id="UP001084650"/>
    </source>
</evidence>
<gene>
    <name evidence="2" type="ORF">OY187_27830</name>
</gene>
<feature type="transmembrane region" description="Helical" evidence="1">
    <location>
        <begin position="58"/>
        <end position="78"/>
    </location>
</feature>
<name>A0ABT4HP68_MYCIR</name>
<feature type="transmembrane region" description="Helical" evidence="1">
    <location>
        <begin position="14"/>
        <end position="32"/>
    </location>
</feature>
<dbReference type="EMBL" id="JAPQYE010000022">
    <property type="protein sequence ID" value="MCZ0731869.1"/>
    <property type="molecule type" value="Genomic_DNA"/>
</dbReference>
<evidence type="ECO:0008006" key="4">
    <source>
        <dbReference type="Google" id="ProtNLM"/>
    </source>
</evidence>
<evidence type="ECO:0000313" key="2">
    <source>
        <dbReference type="EMBL" id="MCZ0731869.1"/>
    </source>
</evidence>
<evidence type="ECO:0000256" key="1">
    <source>
        <dbReference type="SAM" id="Phobius"/>
    </source>
</evidence>
<keyword evidence="3" id="KW-1185">Reference proteome</keyword>
<comment type="caution">
    <text evidence="2">The sequence shown here is derived from an EMBL/GenBank/DDBJ whole genome shotgun (WGS) entry which is preliminary data.</text>
</comment>
<keyword evidence="1" id="KW-0812">Transmembrane</keyword>